<proteinExistence type="predicted"/>
<accession>A0A956RPQ1</accession>
<sequence length="244" mass="26483">VPGRADVVLRGIGGTEPIEIPVELSIAAGSVSDPVVSTTEITESTSPLLDLIRARPRTLEIEGSVFVGTDGQLVSIRQSDWITGHYEVGAPLRLRVGHLEHGIDDFDFNISDDAQTRIREDVVGVTASGRIENRFPLAARVHILFASSADRLDESPEIQLDPLVIDAGIVDAVSGRVTQSTEEAFSIPLRDEDIPFFARDRVFGRFSLELMGDSTAVVELTSTDFIELSSILEFRVGVGTEPSR</sequence>
<evidence type="ECO:0000313" key="1">
    <source>
        <dbReference type="EMBL" id="MCA9728891.1"/>
    </source>
</evidence>
<feature type="non-terminal residue" evidence="1">
    <location>
        <position position="1"/>
    </location>
</feature>
<comment type="caution">
    <text evidence="1">The sequence shown here is derived from an EMBL/GenBank/DDBJ whole genome shotgun (WGS) entry which is preliminary data.</text>
</comment>
<protein>
    <submittedName>
        <fullName evidence="1">Uncharacterized protein</fullName>
    </submittedName>
</protein>
<reference evidence="1" key="2">
    <citation type="journal article" date="2021" name="Microbiome">
        <title>Successional dynamics and alternative stable states in a saline activated sludge microbial community over 9 years.</title>
        <authorList>
            <person name="Wang Y."/>
            <person name="Ye J."/>
            <person name="Ju F."/>
            <person name="Liu L."/>
            <person name="Boyd J.A."/>
            <person name="Deng Y."/>
            <person name="Parks D.H."/>
            <person name="Jiang X."/>
            <person name="Yin X."/>
            <person name="Woodcroft B.J."/>
            <person name="Tyson G.W."/>
            <person name="Hugenholtz P."/>
            <person name="Polz M.F."/>
            <person name="Zhang T."/>
        </authorList>
    </citation>
    <scope>NUCLEOTIDE SEQUENCE</scope>
    <source>
        <strain evidence="1">HKST-UBA01</strain>
    </source>
</reference>
<reference evidence="1" key="1">
    <citation type="submission" date="2020-04" db="EMBL/GenBank/DDBJ databases">
        <authorList>
            <person name="Zhang T."/>
        </authorList>
    </citation>
    <scope>NUCLEOTIDE SEQUENCE</scope>
    <source>
        <strain evidence="1">HKST-UBA01</strain>
    </source>
</reference>
<organism evidence="1 2">
    <name type="scientific">Eiseniibacteriota bacterium</name>
    <dbReference type="NCBI Taxonomy" id="2212470"/>
    <lineage>
        <taxon>Bacteria</taxon>
        <taxon>Candidatus Eiseniibacteriota</taxon>
    </lineage>
</organism>
<name>A0A956RPQ1_UNCEI</name>
<dbReference type="Proteomes" id="UP000697710">
    <property type="component" value="Unassembled WGS sequence"/>
</dbReference>
<evidence type="ECO:0000313" key="2">
    <source>
        <dbReference type="Proteomes" id="UP000697710"/>
    </source>
</evidence>
<dbReference type="AlphaFoldDB" id="A0A956RPQ1"/>
<gene>
    <name evidence="1" type="ORF">KC729_14465</name>
</gene>
<dbReference type="EMBL" id="JAGQHR010000505">
    <property type="protein sequence ID" value="MCA9728891.1"/>
    <property type="molecule type" value="Genomic_DNA"/>
</dbReference>